<keyword evidence="1" id="KW-0472">Membrane</keyword>
<dbReference type="Gene3D" id="1.25.40.10">
    <property type="entry name" value="Tetratricopeptide repeat domain"/>
    <property type="match status" value="1"/>
</dbReference>
<evidence type="ECO:0000256" key="1">
    <source>
        <dbReference type="SAM" id="Phobius"/>
    </source>
</evidence>
<reference evidence="2 3" key="1">
    <citation type="submission" date="2016-10" db="EMBL/GenBank/DDBJ databases">
        <authorList>
            <person name="de Groot N.N."/>
        </authorList>
    </citation>
    <scope>NUCLEOTIDE SEQUENCE [LARGE SCALE GENOMIC DNA]</scope>
    <source>
        <strain evidence="2 3">DSM 18180</strain>
    </source>
</reference>
<proteinExistence type="predicted"/>
<dbReference type="InterPro" id="IPR011990">
    <property type="entry name" value="TPR-like_helical_dom_sf"/>
</dbReference>
<evidence type="ECO:0008006" key="4">
    <source>
        <dbReference type="Google" id="ProtNLM"/>
    </source>
</evidence>
<feature type="transmembrane region" description="Helical" evidence="1">
    <location>
        <begin position="80"/>
        <end position="99"/>
    </location>
</feature>
<name>A0A1K2IAZ6_9FLAO</name>
<dbReference type="AlphaFoldDB" id="A0A1K2IAZ6"/>
<evidence type="ECO:0000313" key="2">
    <source>
        <dbReference type="EMBL" id="SFZ89414.1"/>
    </source>
</evidence>
<gene>
    <name evidence="2" type="ORF">SAMN05428642_101251</name>
</gene>
<dbReference type="RefSeq" id="WP_072399850.1">
    <property type="nucleotide sequence ID" value="NZ_FPKV01000001.1"/>
</dbReference>
<dbReference type="EMBL" id="FPKV01000001">
    <property type="protein sequence ID" value="SFZ89414.1"/>
    <property type="molecule type" value="Genomic_DNA"/>
</dbReference>
<keyword evidence="3" id="KW-1185">Reference proteome</keyword>
<keyword evidence="1" id="KW-1133">Transmembrane helix</keyword>
<evidence type="ECO:0000313" key="3">
    <source>
        <dbReference type="Proteomes" id="UP000182544"/>
    </source>
</evidence>
<accession>A0A1K2IAZ6</accession>
<dbReference type="Proteomes" id="UP000182544">
    <property type="component" value="Unassembled WGS sequence"/>
</dbReference>
<dbReference type="SUPFAM" id="SSF48452">
    <property type="entry name" value="TPR-like"/>
    <property type="match status" value="1"/>
</dbReference>
<organism evidence="2 3">
    <name type="scientific">Flaviramulus basaltis</name>
    <dbReference type="NCBI Taxonomy" id="369401"/>
    <lineage>
        <taxon>Bacteria</taxon>
        <taxon>Pseudomonadati</taxon>
        <taxon>Bacteroidota</taxon>
        <taxon>Flavobacteriia</taxon>
        <taxon>Flavobacteriales</taxon>
        <taxon>Flavobacteriaceae</taxon>
        <taxon>Flaviramulus</taxon>
    </lineage>
</organism>
<dbReference type="OrthoDB" id="979271at2"/>
<protein>
    <recommendedName>
        <fullName evidence="4">Tetratricopeptide repeat-containing protein</fullName>
    </recommendedName>
</protein>
<dbReference type="STRING" id="369401.SAMN05428642_101251"/>
<keyword evidence="1" id="KW-0812">Transmembrane</keyword>
<sequence length="242" mass="28354">MNNSKLIENYFSRTLTKIELEEFNSLYKNNSEFKLEVDFLKNLKTVSEKEDDSNFKSKLKGFEEEVSSKKVRKNKLWKKPLTIGAAILLIAFCINFLWIETINEDQLFTNYFEPSKNVSTPIVRSANEENTQNEAFINYSEHEYENASILFEKAYEKTKKSELLFYQGNALLALGKSKEAINKFKQHLTFLDSLSNRTHWYLALAYLKNKDLKQTKQQLELLLNSNEVFKKEEASSLLKKLK</sequence>